<evidence type="ECO:0000256" key="3">
    <source>
        <dbReference type="ARBA" id="ARBA00061607"/>
    </source>
</evidence>
<accession>A0A6M8B3G5</accession>
<dbReference type="EMBL" id="CP053642">
    <property type="protein sequence ID" value="QKD79197.1"/>
    <property type="molecule type" value="Genomic_DNA"/>
</dbReference>
<evidence type="ECO:0000313" key="6">
    <source>
        <dbReference type="EMBL" id="QKD79197.1"/>
    </source>
</evidence>
<comment type="similarity">
    <text evidence="3">Belongs to the MoxR family.</text>
</comment>
<dbReference type="InterPro" id="IPR041628">
    <property type="entry name" value="ChlI/MoxR_AAA_lid"/>
</dbReference>
<evidence type="ECO:0000256" key="1">
    <source>
        <dbReference type="ARBA" id="ARBA00022741"/>
    </source>
</evidence>
<evidence type="ECO:0000313" key="7">
    <source>
        <dbReference type="Proteomes" id="UP000504752"/>
    </source>
</evidence>
<dbReference type="Pfam" id="PF07726">
    <property type="entry name" value="AAA_3"/>
    <property type="match status" value="1"/>
</dbReference>
<evidence type="ECO:0000259" key="5">
    <source>
        <dbReference type="SMART" id="SM00382"/>
    </source>
</evidence>
<feature type="compositionally biased region" description="Gly residues" evidence="4">
    <location>
        <begin position="26"/>
        <end position="44"/>
    </location>
</feature>
<dbReference type="SUPFAM" id="SSF52540">
    <property type="entry name" value="P-loop containing nucleoside triphosphate hydrolases"/>
    <property type="match status" value="1"/>
</dbReference>
<sequence length="359" mass="37396">MSTTETGRPDQADHSPAAPVPPGGPEAPGGAGAPRGAGSTGGAGPDPRSRLVALRSEIGKAVVGQDAAITGLVIALLAGGHVLLEGVPGVAKTLLVRSLAQALDIDTKRVQFTPDLMPGDVTGSLVYDARSAEFSFRAGPVFTNLLLADEINRTPPKTQAALLEAMEERQVSVDGDPRPLPSPFMVIATQNPVEYEGTYPLPEAQLDRFLLKLVLPLPERGQEVEVLSRHAGGFDPHDLASAGLTAVAGPADLLAAREQVRDVGASQEVLGYIVDLVRATRQAPSVALGVSPRGSTALLVAARAWAWLSGRAFVTPDDVKALALPVLRHRIELRAEAELEGVTAEAIVTGALRSVPVPR</sequence>
<dbReference type="Pfam" id="PF17863">
    <property type="entry name" value="AAA_lid_2"/>
    <property type="match status" value="1"/>
</dbReference>
<dbReference type="SMART" id="SM00382">
    <property type="entry name" value="AAA"/>
    <property type="match status" value="1"/>
</dbReference>
<dbReference type="PANTHER" id="PTHR42759:SF1">
    <property type="entry name" value="MAGNESIUM-CHELATASE SUBUNIT CHLD"/>
    <property type="match status" value="1"/>
</dbReference>
<dbReference type="PANTHER" id="PTHR42759">
    <property type="entry name" value="MOXR FAMILY PROTEIN"/>
    <property type="match status" value="1"/>
</dbReference>
<keyword evidence="1" id="KW-0547">Nucleotide-binding</keyword>
<name>A0A6M8B3G5_9ACTO</name>
<dbReference type="InterPro" id="IPR011703">
    <property type="entry name" value="ATPase_AAA-3"/>
</dbReference>
<dbReference type="CDD" id="cd00009">
    <property type="entry name" value="AAA"/>
    <property type="match status" value="1"/>
</dbReference>
<dbReference type="Gene3D" id="1.10.8.80">
    <property type="entry name" value="Magnesium chelatase subunit I, C-Terminal domain"/>
    <property type="match status" value="1"/>
</dbReference>
<feature type="domain" description="AAA+ ATPase" evidence="5">
    <location>
        <begin position="78"/>
        <end position="219"/>
    </location>
</feature>
<dbReference type="FunFam" id="3.40.50.300:FF:000640">
    <property type="entry name" value="MoxR family ATPase"/>
    <property type="match status" value="1"/>
</dbReference>
<dbReference type="AlphaFoldDB" id="A0A6M8B3G5"/>
<dbReference type="GO" id="GO:0005524">
    <property type="term" value="F:ATP binding"/>
    <property type="evidence" value="ECO:0007669"/>
    <property type="project" value="UniProtKB-KW"/>
</dbReference>
<dbReference type="InterPro" id="IPR027417">
    <property type="entry name" value="P-loop_NTPase"/>
</dbReference>
<dbReference type="InterPro" id="IPR050764">
    <property type="entry name" value="CbbQ/NirQ/NorQ/GpvN"/>
</dbReference>
<evidence type="ECO:0000256" key="2">
    <source>
        <dbReference type="ARBA" id="ARBA00022840"/>
    </source>
</evidence>
<dbReference type="PIRSF" id="PIRSF002849">
    <property type="entry name" value="AAA_ATPase_chaperone_MoxR_prd"/>
    <property type="match status" value="1"/>
</dbReference>
<dbReference type="Gene3D" id="3.40.50.300">
    <property type="entry name" value="P-loop containing nucleotide triphosphate hydrolases"/>
    <property type="match status" value="1"/>
</dbReference>
<feature type="region of interest" description="Disordered" evidence="4">
    <location>
        <begin position="1"/>
        <end position="49"/>
    </location>
</feature>
<dbReference type="InterPro" id="IPR003593">
    <property type="entry name" value="AAA+_ATPase"/>
</dbReference>
<organism evidence="6 7">
    <name type="scientific">Actinomyces marmotae</name>
    <dbReference type="NCBI Taxonomy" id="2737173"/>
    <lineage>
        <taxon>Bacteria</taxon>
        <taxon>Bacillati</taxon>
        <taxon>Actinomycetota</taxon>
        <taxon>Actinomycetes</taxon>
        <taxon>Actinomycetales</taxon>
        <taxon>Actinomycetaceae</taxon>
        <taxon>Actinomyces</taxon>
    </lineage>
</organism>
<dbReference type="GO" id="GO:0016887">
    <property type="term" value="F:ATP hydrolysis activity"/>
    <property type="evidence" value="ECO:0007669"/>
    <property type="project" value="InterPro"/>
</dbReference>
<keyword evidence="7" id="KW-1185">Reference proteome</keyword>
<dbReference type="RefSeq" id="WP_159524054.1">
    <property type="nucleotide sequence ID" value="NZ_CP053642.1"/>
</dbReference>
<evidence type="ECO:0000256" key="4">
    <source>
        <dbReference type="SAM" id="MobiDB-lite"/>
    </source>
</evidence>
<protein>
    <submittedName>
        <fullName evidence="6">MoxR family ATPase</fullName>
    </submittedName>
</protein>
<proteinExistence type="inferred from homology"/>
<keyword evidence="2" id="KW-0067">ATP-binding</keyword>
<dbReference type="Proteomes" id="UP000504752">
    <property type="component" value="Chromosome"/>
</dbReference>
<reference evidence="6 7" key="1">
    <citation type="submission" date="2020-05" db="EMBL/GenBank/DDBJ databases">
        <title>Actinomyces sp. zg-325.</title>
        <authorList>
            <person name="Yang C."/>
        </authorList>
    </citation>
    <scope>NUCLEOTIDE SEQUENCE [LARGE SCALE GENOMIC DNA]</scope>
    <source>
        <strain evidence="7">zg-325</strain>
    </source>
</reference>
<dbReference type="KEGG" id="amam:HPC72_02055"/>
<gene>
    <name evidence="6" type="ORF">HPC72_02055</name>
</gene>